<dbReference type="AlphaFoldDB" id="A0A1F7VC12"/>
<protein>
    <recommendedName>
        <fullName evidence="4">ABC transporter domain-containing protein</fullName>
    </recommendedName>
</protein>
<keyword evidence="1" id="KW-0547">Nucleotide-binding</keyword>
<organism evidence="5 6">
    <name type="scientific">Candidatus Uhrbacteria bacterium RIFCSPLOWO2_02_FULL_48_18</name>
    <dbReference type="NCBI Taxonomy" id="1802408"/>
    <lineage>
        <taxon>Bacteria</taxon>
        <taxon>Candidatus Uhriibacteriota</taxon>
    </lineage>
</organism>
<keyword evidence="2" id="KW-0067">ATP-binding</keyword>
<feature type="domain" description="ABC transporter" evidence="4">
    <location>
        <begin position="6"/>
        <end position="217"/>
    </location>
</feature>
<proteinExistence type="predicted"/>
<dbReference type="SMART" id="SM00382">
    <property type="entry name" value="AAA"/>
    <property type="match status" value="2"/>
</dbReference>
<dbReference type="PROSITE" id="PS50893">
    <property type="entry name" value="ABC_TRANSPORTER_2"/>
    <property type="match status" value="2"/>
</dbReference>
<dbReference type="GO" id="GO:0005524">
    <property type="term" value="F:ATP binding"/>
    <property type="evidence" value="ECO:0007669"/>
    <property type="project" value="UniProtKB-KW"/>
</dbReference>
<feature type="domain" description="ABC transporter" evidence="4">
    <location>
        <begin position="286"/>
        <end position="501"/>
    </location>
</feature>
<dbReference type="InterPro" id="IPR032781">
    <property type="entry name" value="ABC_tran_Xtn"/>
</dbReference>
<reference evidence="5 6" key="1">
    <citation type="journal article" date="2016" name="Nat. Commun.">
        <title>Thousands of microbial genomes shed light on interconnected biogeochemical processes in an aquifer system.</title>
        <authorList>
            <person name="Anantharaman K."/>
            <person name="Brown C.T."/>
            <person name="Hug L.A."/>
            <person name="Sharon I."/>
            <person name="Castelle C.J."/>
            <person name="Probst A.J."/>
            <person name="Thomas B.C."/>
            <person name="Singh A."/>
            <person name="Wilkins M.J."/>
            <person name="Karaoz U."/>
            <person name="Brodie E.L."/>
            <person name="Williams K.H."/>
            <person name="Hubbard S.S."/>
            <person name="Banfield J.F."/>
        </authorList>
    </citation>
    <scope>NUCLEOTIDE SEQUENCE [LARGE SCALE GENOMIC DNA]</scope>
</reference>
<evidence type="ECO:0000313" key="6">
    <source>
        <dbReference type="Proteomes" id="UP000176593"/>
    </source>
</evidence>
<keyword evidence="3" id="KW-0175">Coiled coil</keyword>
<dbReference type="GO" id="GO:0016887">
    <property type="term" value="F:ATP hydrolysis activity"/>
    <property type="evidence" value="ECO:0007669"/>
    <property type="project" value="InterPro"/>
</dbReference>
<evidence type="ECO:0000256" key="3">
    <source>
        <dbReference type="SAM" id="Coils"/>
    </source>
</evidence>
<dbReference type="Pfam" id="PF00005">
    <property type="entry name" value="ABC_tran"/>
    <property type="match status" value="2"/>
</dbReference>
<dbReference type="PROSITE" id="PS00211">
    <property type="entry name" value="ABC_TRANSPORTER_1"/>
    <property type="match status" value="1"/>
</dbReference>
<evidence type="ECO:0000259" key="4">
    <source>
        <dbReference type="PROSITE" id="PS50893"/>
    </source>
</evidence>
<dbReference type="InterPro" id="IPR051309">
    <property type="entry name" value="ABCF_ATPase"/>
</dbReference>
<name>A0A1F7VC12_9BACT</name>
<evidence type="ECO:0000313" key="5">
    <source>
        <dbReference type="EMBL" id="OGL88056.1"/>
    </source>
</evidence>
<dbReference type="SUPFAM" id="SSF52540">
    <property type="entry name" value="P-loop containing nucleoside triphosphate hydrolases"/>
    <property type="match status" value="2"/>
</dbReference>
<dbReference type="PANTHER" id="PTHR42855">
    <property type="entry name" value="ABC TRANSPORTER ATP-BINDING SUBUNIT"/>
    <property type="match status" value="1"/>
</dbReference>
<dbReference type="PANTHER" id="PTHR42855:SF2">
    <property type="entry name" value="DRUG RESISTANCE ABC TRANSPORTER,ATP-BINDING PROTEIN"/>
    <property type="match status" value="1"/>
</dbReference>
<dbReference type="InterPro" id="IPR017871">
    <property type="entry name" value="ABC_transporter-like_CS"/>
</dbReference>
<dbReference type="Pfam" id="PF12848">
    <property type="entry name" value="ABC_tran_Xtn"/>
    <property type="match status" value="1"/>
</dbReference>
<comment type="caution">
    <text evidence="5">The sequence shown here is derived from an EMBL/GenBank/DDBJ whole genome shotgun (WGS) entry which is preliminary data.</text>
</comment>
<dbReference type="CDD" id="cd03221">
    <property type="entry name" value="ABCF_EF-3"/>
    <property type="match status" value="1"/>
</dbReference>
<dbReference type="Proteomes" id="UP000176593">
    <property type="component" value="Unassembled WGS sequence"/>
</dbReference>
<dbReference type="InterPro" id="IPR003593">
    <property type="entry name" value="AAA+_ATPase"/>
</dbReference>
<accession>A0A1F7VC12</accession>
<sequence length="598" mass="67395">MSRPLLEVNHLNKSYGKQIVVKDVSFVVGEGQKIALIGRNGSGKTTLMNMLIAAEERDSGDMKLFDRTRVGVIRQHEVLPSDRSVAVFLEERTGKPIWTIAKLASEFGLHAEHLEKSANELSGGFQMRVKIVAMLLEEPNLLLLDEPVNYLDLNTLLLLEHFLSSYKGSFILIAHDREFLENTCTTTFEIERGELTTYSGTVESYLEFKEEQKQYALRTNKKLAREIEHHQEFVDRFGVKATMASRAQSKVKHIAKLRKKIAGVHADLATTKIKLQCPLVPPGTAVYAEDVSVGYGEKVIVDKINFHINRGDKVVIAGENGQGKTTLLKTLAGLLEPISGKLKWWHHADIGYYDQKVDATLISNETVLNYLMRMAPHVSSGERILMMAGNFLFRDDDLEKATNVLSGGERARLCLAGILLHEHSVLLLDEPTNHLDVETAEALAVALKQYEGTVIFVSHARTFVNALCDKVLEIRFGTLRNYPGPYEEYVADLAEIMEMEVRRETSPGSPSTGGGNAAHVKKAEARAKIKELQRAVERLEKLMKALDRERSEILQFYFENPTEYAPEKATRLGELDEEYKRKEEEWFKLQEQIIEGLS</sequence>
<dbReference type="InterPro" id="IPR027417">
    <property type="entry name" value="P-loop_NTPase"/>
</dbReference>
<dbReference type="Gene3D" id="3.40.50.300">
    <property type="entry name" value="P-loop containing nucleotide triphosphate hydrolases"/>
    <property type="match status" value="2"/>
</dbReference>
<dbReference type="InterPro" id="IPR003439">
    <property type="entry name" value="ABC_transporter-like_ATP-bd"/>
</dbReference>
<gene>
    <name evidence="5" type="ORF">A3I41_03035</name>
</gene>
<dbReference type="EMBL" id="MGEQ01000002">
    <property type="protein sequence ID" value="OGL88056.1"/>
    <property type="molecule type" value="Genomic_DNA"/>
</dbReference>
<feature type="coiled-coil region" evidence="3">
    <location>
        <begin position="522"/>
        <end position="592"/>
    </location>
</feature>
<evidence type="ECO:0000256" key="2">
    <source>
        <dbReference type="ARBA" id="ARBA00022840"/>
    </source>
</evidence>
<evidence type="ECO:0000256" key="1">
    <source>
        <dbReference type="ARBA" id="ARBA00022741"/>
    </source>
</evidence>